<comment type="caution">
    <text evidence="2">The sequence shown here is derived from an EMBL/GenBank/DDBJ whole genome shotgun (WGS) entry which is preliminary data.</text>
</comment>
<feature type="compositionally biased region" description="Basic and acidic residues" evidence="1">
    <location>
        <begin position="702"/>
        <end position="711"/>
    </location>
</feature>
<feature type="region of interest" description="Disordered" evidence="1">
    <location>
        <begin position="448"/>
        <end position="486"/>
    </location>
</feature>
<name>A0A162N2F8_CORDF</name>
<dbReference type="OrthoDB" id="1259151at2759"/>
<organism evidence="2 3">
    <name type="scientific">Akanthomyces lecanii RCEF 1005</name>
    <dbReference type="NCBI Taxonomy" id="1081108"/>
    <lineage>
        <taxon>Eukaryota</taxon>
        <taxon>Fungi</taxon>
        <taxon>Dikarya</taxon>
        <taxon>Ascomycota</taxon>
        <taxon>Pezizomycotina</taxon>
        <taxon>Sordariomycetes</taxon>
        <taxon>Hypocreomycetidae</taxon>
        <taxon>Hypocreales</taxon>
        <taxon>Cordycipitaceae</taxon>
        <taxon>Akanthomyces</taxon>
        <taxon>Cordyceps confragosa</taxon>
    </lineage>
</organism>
<accession>A0A162N2F8</accession>
<dbReference type="Gene3D" id="2.130.10.10">
    <property type="entry name" value="YVTN repeat-like/Quinoprotein amine dehydrogenase"/>
    <property type="match status" value="1"/>
</dbReference>
<dbReference type="AlphaFoldDB" id="A0A162N2F8"/>
<evidence type="ECO:0000313" key="2">
    <source>
        <dbReference type="EMBL" id="OAA74439.1"/>
    </source>
</evidence>
<evidence type="ECO:0000256" key="1">
    <source>
        <dbReference type="SAM" id="MobiDB-lite"/>
    </source>
</evidence>
<dbReference type="InterPro" id="IPR036322">
    <property type="entry name" value="WD40_repeat_dom_sf"/>
</dbReference>
<keyword evidence="3" id="KW-1185">Reference proteome</keyword>
<gene>
    <name evidence="2" type="ORF">LEL_08020</name>
</gene>
<dbReference type="SUPFAM" id="SSF50978">
    <property type="entry name" value="WD40 repeat-like"/>
    <property type="match status" value="1"/>
</dbReference>
<reference evidence="2 3" key="1">
    <citation type="journal article" date="2016" name="Genome Biol. Evol.">
        <title>Divergent and convergent evolution of fungal pathogenicity.</title>
        <authorList>
            <person name="Shang Y."/>
            <person name="Xiao G."/>
            <person name="Zheng P."/>
            <person name="Cen K."/>
            <person name="Zhan S."/>
            <person name="Wang C."/>
        </authorList>
    </citation>
    <scope>NUCLEOTIDE SEQUENCE [LARGE SCALE GENOMIC DNA]</scope>
    <source>
        <strain evidence="2 3">RCEF 1005</strain>
    </source>
</reference>
<feature type="region of interest" description="Disordered" evidence="1">
    <location>
        <begin position="679"/>
        <end position="717"/>
    </location>
</feature>
<dbReference type="EMBL" id="AZHF01000006">
    <property type="protein sequence ID" value="OAA74439.1"/>
    <property type="molecule type" value="Genomic_DNA"/>
</dbReference>
<feature type="compositionally biased region" description="Acidic residues" evidence="1">
    <location>
        <begin position="679"/>
        <end position="696"/>
    </location>
</feature>
<sequence length="717" mass="78643">MLSRKNVALLRSRTTFSSLSPELLTMIAAQLHTVADAANYASTSAYLDSLMGHAGWRAFFRSTFPSIRVPAHLRGIGKWRRLAMKMAAMDRAWERRSFDIYSYGEHPIAPWDGMHYRRHGGSRGQRSIGHATPVDAGLVPGTTDEVVACGAGEDLMVKRSGIEGKRPGSWTQHLGRDNGFDPGPGDITAVSVVHRHNQTEVVTGRANGQVHLQRLIGSCIASMVQLSLLPQARDSKESRPSCSDRYLWLDDTAISSIEWEPLSNLLATGQDKHLRMYSLSQLPADGDFELEPIEVYDAAWNQQPSQNRTFMNTTKFLDSTTVACGIANAHNPLQWGRLTPDGLRLQSASSDTGGDAGLGRLQTVNAIETVAANGKLILSAWCDGTIRLTDLRTPEPFDCKYYYRRGSSPQDTSSALMTHGQERFVAGSSTSPALHFFDYRSPTKAYHCTDELPSSADSPPPGRNSNNQRDERYAAMSPPREGTTTVACRPNKDIACGWDAGSRRAAAQTTVRAHSAVFEHVVSLARSCDVADTFYCGLRGGLLETRLFQERWAGDSSDEAAAWAAAAELPRYWPHDLGKHDAWSQKQRPRAMVVLEETTGSARKDYFYVPQSPQSPWRGAHVRASTVPVLLDAKGRRVLPPVTAAACWPDDREGRLEPAWTTNGGPMTRLPLTPVASECGDEADEEADGAGEDTEVETLRSSSDELLRGPDESDEED</sequence>
<dbReference type="Proteomes" id="UP000076881">
    <property type="component" value="Unassembled WGS sequence"/>
</dbReference>
<dbReference type="InterPro" id="IPR015943">
    <property type="entry name" value="WD40/YVTN_repeat-like_dom_sf"/>
</dbReference>
<proteinExistence type="predicted"/>
<protein>
    <submittedName>
        <fullName evidence="2">WD40 repeat-like-containing domain protein</fullName>
    </submittedName>
</protein>
<evidence type="ECO:0000313" key="3">
    <source>
        <dbReference type="Proteomes" id="UP000076881"/>
    </source>
</evidence>